<dbReference type="EMBL" id="CADCTQ010000276">
    <property type="protein sequence ID" value="CAA9274574.1"/>
    <property type="molecule type" value="Genomic_DNA"/>
</dbReference>
<evidence type="ECO:0000256" key="1">
    <source>
        <dbReference type="SAM" id="SignalP"/>
    </source>
</evidence>
<name>A0A6J4JAG3_9SPHI</name>
<sequence>MQRRVALKNMAAAVGLMSLPAWASGWSKTTVATAPTVLSPNQEALLAEIVETIIPATDTPGAKELGIHQFVQKMVADCFDKKVQEVFARGLTNVEATARKNGAASFAALDPAGRTALLQGLEAGGGEGKECFGLVKGLTIRGYLTSEYVMTNLTKYEMMPGRYHGCVPVAAR</sequence>
<feature type="signal peptide" evidence="1">
    <location>
        <begin position="1"/>
        <end position="23"/>
    </location>
</feature>
<protein>
    <submittedName>
        <fullName evidence="2">Gluconate 2-dehydrogenase subunit 3 family protein</fullName>
    </submittedName>
</protein>
<proteinExistence type="predicted"/>
<feature type="chain" id="PRO_5027018384" evidence="1">
    <location>
        <begin position="24"/>
        <end position="172"/>
    </location>
</feature>
<evidence type="ECO:0000313" key="2">
    <source>
        <dbReference type="EMBL" id="CAA9274574.1"/>
    </source>
</evidence>
<keyword evidence="1" id="KW-0732">Signal</keyword>
<dbReference type="InterPro" id="IPR027056">
    <property type="entry name" value="Gluconate_2DH_su3"/>
</dbReference>
<accession>A0A6J4JAG3</accession>
<gene>
    <name evidence="2" type="ORF">AVDCRST_MAG56-3266</name>
</gene>
<dbReference type="AlphaFoldDB" id="A0A6J4JAG3"/>
<reference evidence="2" key="1">
    <citation type="submission" date="2020-02" db="EMBL/GenBank/DDBJ databases">
        <authorList>
            <person name="Meier V. D."/>
        </authorList>
    </citation>
    <scope>NUCLEOTIDE SEQUENCE</scope>
    <source>
        <strain evidence="2">AVDCRST_MAG56</strain>
    </source>
</reference>
<dbReference type="Pfam" id="PF13618">
    <property type="entry name" value="Gluconate_2-dh3"/>
    <property type="match status" value="1"/>
</dbReference>
<organism evidence="2">
    <name type="scientific">uncultured Cytophagales bacterium</name>
    <dbReference type="NCBI Taxonomy" id="158755"/>
    <lineage>
        <taxon>Bacteria</taxon>
        <taxon>Pseudomonadati</taxon>
        <taxon>Bacteroidota</taxon>
        <taxon>Sphingobacteriia</taxon>
        <taxon>Sphingobacteriales</taxon>
        <taxon>environmental samples</taxon>
    </lineage>
</organism>